<organism evidence="4 5">
    <name type="scientific">Chloropicon roscoffensis</name>
    <dbReference type="NCBI Taxonomy" id="1461544"/>
    <lineage>
        <taxon>Eukaryota</taxon>
        <taxon>Viridiplantae</taxon>
        <taxon>Chlorophyta</taxon>
        <taxon>Chloropicophyceae</taxon>
        <taxon>Chloropicales</taxon>
        <taxon>Chloropicaceae</taxon>
        <taxon>Chloropicon</taxon>
    </lineage>
</organism>
<dbReference type="GO" id="GO:0005737">
    <property type="term" value="C:cytoplasm"/>
    <property type="evidence" value="ECO:0007669"/>
    <property type="project" value="TreeGrafter"/>
</dbReference>
<feature type="region of interest" description="Disordered" evidence="2">
    <location>
        <begin position="252"/>
        <end position="274"/>
    </location>
</feature>
<sequence>MARLARMATAGVSGPIFNVPLSELYGRENGAVPQILVDMIRKLDKSKLHADRVFRDSTTDDRVVHMFRGMYDGGHRRPLQRCFDVYNVAALLKTFLLELPRPLFTEGLVKSLLDRAHGATPQESVSAMRDIVTQIPTCERRTLKYILFYLQRACQQRSICLTNSSRRAVSRIFVPILFKREAVGEECPEISRLEKILELMIKRSEEVFSPFNVDGAGERTPAPAPEPANLDVGRTIESRIVDAVDSLFETSTPSAVPVEGGAEAAPPGAREARRRRTVLREHSLNVIEQKKNPEAAQKKEQVAVKPAVKSDFARLQEPAALDLDDLSYQDLLGLKKKINKEIRKADGELAKRLGHKPSQLEKEPLRPMYSRYWKIKRALESCKSRRGAGEPPAGAGEQVLELLKY</sequence>
<gene>
    <name evidence="4" type="ORF">HKI87_07g47830</name>
</gene>
<dbReference type="CDD" id="cd00159">
    <property type="entry name" value="RhoGAP"/>
    <property type="match status" value="1"/>
</dbReference>
<feature type="compositionally biased region" description="Low complexity" evidence="2">
    <location>
        <begin position="255"/>
        <end position="269"/>
    </location>
</feature>
<dbReference type="SMART" id="SM00324">
    <property type="entry name" value="RhoGAP"/>
    <property type="match status" value="1"/>
</dbReference>
<accession>A0AAX4PA37</accession>
<dbReference type="Pfam" id="PF00620">
    <property type="entry name" value="RhoGAP"/>
    <property type="match status" value="1"/>
</dbReference>
<dbReference type="PROSITE" id="PS50238">
    <property type="entry name" value="RHOGAP"/>
    <property type="match status" value="1"/>
</dbReference>
<reference evidence="4 5" key="1">
    <citation type="submission" date="2024-03" db="EMBL/GenBank/DDBJ databases">
        <title>Complete genome sequence of the green alga Chloropicon roscoffensis RCC1871.</title>
        <authorList>
            <person name="Lemieux C."/>
            <person name="Pombert J.-F."/>
            <person name="Otis C."/>
            <person name="Turmel M."/>
        </authorList>
    </citation>
    <scope>NUCLEOTIDE SEQUENCE [LARGE SCALE GENOMIC DNA]</scope>
    <source>
        <strain evidence="4 5">RCC1871</strain>
    </source>
</reference>
<dbReference type="GO" id="GO:0007165">
    <property type="term" value="P:signal transduction"/>
    <property type="evidence" value="ECO:0007669"/>
    <property type="project" value="InterPro"/>
</dbReference>
<dbReference type="InterPro" id="IPR000198">
    <property type="entry name" value="RhoGAP_dom"/>
</dbReference>
<dbReference type="PANTHER" id="PTHR23176:SF0">
    <property type="entry name" value="RHO GTPASE ACTIVATING PROTEIN AT 19D, ISOFORM D"/>
    <property type="match status" value="1"/>
</dbReference>
<feature type="domain" description="Rho-GAP" evidence="3">
    <location>
        <begin position="19"/>
        <end position="208"/>
    </location>
</feature>
<dbReference type="AlphaFoldDB" id="A0AAX4PA37"/>
<dbReference type="Proteomes" id="UP001472866">
    <property type="component" value="Chromosome 07"/>
</dbReference>
<proteinExistence type="predicted"/>
<protein>
    <submittedName>
        <fullName evidence="4">Rho GTPase-activating domain-containing protein</fullName>
    </submittedName>
</protein>
<dbReference type="PANTHER" id="PTHR23176">
    <property type="entry name" value="RHO/RAC/CDC GTPASE-ACTIVATING PROTEIN"/>
    <property type="match status" value="1"/>
</dbReference>
<evidence type="ECO:0000313" key="4">
    <source>
        <dbReference type="EMBL" id="WZN63235.1"/>
    </source>
</evidence>
<evidence type="ECO:0000256" key="1">
    <source>
        <dbReference type="ARBA" id="ARBA00022468"/>
    </source>
</evidence>
<evidence type="ECO:0000256" key="2">
    <source>
        <dbReference type="SAM" id="MobiDB-lite"/>
    </source>
</evidence>
<name>A0AAX4PA37_9CHLO</name>
<dbReference type="InterPro" id="IPR008936">
    <property type="entry name" value="Rho_GTPase_activation_prot"/>
</dbReference>
<dbReference type="InterPro" id="IPR050729">
    <property type="entry name" value="Rho-GAP"/>
</dbReference>
<evidence type="ECO:0000259" key="3">
    <source>
        <dbReference type="PROSITE" id="PS50238"/>
    </source>
</evidence>
<keyword evidence="5" id="KW-1185">Reference proteome</keyword>
<evidence type="ECO:0000313" key="5">
    <source>
        <dbReference type="Proteomes" id="UP001472866"/>
    </source>
</evidence>
<dbReference type="GO" id="GO:0005096">
    <property type="term" value="F:GTPase activator activity"/>
    <property type="evidence" value="ECO:0007669"/>
    <property type="project" value="UniProtKB-KW"/>
</dbReference>
<keyword evidence="1" id="KW-0343">GTPase activation</keyword>
<dbReference type="Gene3D" id="1.10.555.10">
    <property type="entry name" value="Rho GTPase activation protein"/>
    <property type="match status" value="1"/>
</dbReference>
<dbReference type="SUPFAM" id="SSF48350">
    <property type="entry name" value="GTPase activation domain, GAP"/>
    <property type="match status" value="1"/>
</dbReference>
<dbReference type="EMBL" id="CP151507">
    <property type="protein sequence ID" value="WZN63235.1"/>
    <property type="molecule type" value="Genomic_DNA"/>
</dbReference>